<dbReference type="EMBL" id="BART01030875">
    <property type="protein sequence ID" value="GAH08231.1"/>
    <property type="molecule type" value="Genomic_DNA"/>
</dbReference>
<dbReference type="AlphaFoldDB" id="X1CIQ8"/>
<reference evidence="1" key="1">
    <citation type="journal article" date="2014" name="Front. Microbiol.">
        <title>High frequency of phylogenetically diverse reductive dehalogenase-homologous genes in deep subseafloor sedimentary metagenomes.</title>
        <authorList>
            <person name="Kawai M."/>
            <person name="Futagami T."/>
            <person name="Toyoda A."/>
            <person name="Takaki Y."/>
            <person name="Nishi S."/>
            <person name="Hori S."/>
            <person name="Arai W."/>
            <person name="Tsubouchi T."/>
            <person name="Morono Y."/>
            <person name="Uchiyama I."/>
            <person name="Ito T."/>
            <person name="Fujiyama A."/>
            <person name="Inagaki F."/>
            <person name="Takami H."/>
        </authorList>
    </citation>
    <scope>NUCLEOTIDE SEQUENCE</scope>
    <source>
        <strain evidence="1">Expedition CK06-06</strain>
    </source>
</reference>
<protein>
    <submittedName>
        <fullName evidence="1">Uncharacterized protein</fullName>
    </submittedName>
</protein>
<sequence>MSEETVSIWKHINHRRRMFYEHIEKCGIQNNSRDVWGELQLASSEIEFDNCDLEFDWTDHTVSINHRCTWFGCKWKWESTVKFETNIKDVLYAGDGE</sequence>
<organism evidence="1">
    <name type="scientific">marine sediment metagenome</name>
    <dbReference type="NCBI Taxonomy" id="412755"/>
    <lineage>
        <taxon>unclassified sequences</taxon>
        <taxon>metagenomes</taxon>
        <taxon>ecological metagenomes</taxon>
    </lineage>
</organism>
<evidence type="ECO:0000313" key="1">
    <source>
        <dbReference type="EMBL" id="GAH08231.1"/>
    </source>
</evidence>
<name>X1CIQ8_9ZZZZ</name>
<gene>
    <name evidence="1" type="ORF">S01H4_53775</name>
</gene>
<comment type="caution">
    <text evidence="1">The sequence shown here is derived from an EMBL/GenBank/DDBJ whole genome shotgun (WGS) entry which is preliminary data.</text>
</comment>
<proteinExistence type="predicted"/>
<accession>X1CIQ8</accession>